<accession>A0A2P5JD41</accession>
<organism evidence="1 2">
    <name type="scientific">Staphylococcus pseudintermedius</name>
    <dbReference type="NCBI Taxonomy" id="283734"/>
    <lineage>
        <taxon>Bacteria</taxon>
        <taxon>Bacillati</taxon>
        <taxon>Bacillota</taxon>
        <taxon>Bacilli</taxon>
        <taxon>Bacillales</taxon>
        <taxon>Staphylococcaceae</taxon>
        <taxon>Staphylococcus</taxon>
        <taxon>Staphylococcus intermedius group</taxon>
    </lineage>
</organism>
<sequence length="67" mass="7861">MIKRSHYQRKAVAVSSMHAFPMESQSSGQTYIICNNFGQVFEIQQDYSIIFIPFTHIFQQFLIINET</sequence>
<dbReference type="Proteomes" id="UP000246800">
    <property type="component" value="Unassembled WGS sequence"/>
</dbReference>
<gene>
    <name evidence="1" type="ORF">DD902_08630</name>
</gene>
<dbReference type="EMBL" id="QEIT01000038">
    <property type="protein sequence ID" value="PWZ74311.1"/>
    <property type="molecule type" value="Genomic_DNA"/>
</dbReference>
<evidence type="ECO:0000313" key="2">
    <source>
        <dbReference type="Proteomes" id="UP000246800"/>
    </source>
</evidence>
<name>A0A2P5JD41_STAPS</name>
<dbReference type="RefSeq" id="WP_080556827.1">
    <property type="nucleotide sequence ID" value="NZ_BAAFIH010000008.1"/>
</dbReference>
<reference evidence="1 2" key="1">
    <citation type="journal article" date="2018" name="Vet. Microbiol.">
        <title>Clonal diversity and geographic distribution of methicillin-resistant Staphylococcus pseudintermedius from Australian animals: Discovery of novel sequence types.</title>
        <authorList>
            <person name="Worthing K.A."/>
            <person name="Abraham S."/>
            <person name="Coombs G.W."/>
            <person name="Pang S."/>
            <person name="Saputra S."/>
            <person name="Jordan D."/>
            <person name="Trott D.J."/>
            <person name="Norris J.M."/>
        </authorList>
    </citation>
    <scope>NUCLEOTIDE SEQUENCE [LARGE SCALE GENOMIC DNA]</scope>
    <source>
        <strain evidence="1 2">ST525 1</strain>
    </source>
</reference>
<dbReference type="AlphaFoldDB" id="A0A2P5JD41"/>
<protein>
    <submittedName>
        <fullName evidence="1">Uncharacterized protein</fullName>
    </submittedName>
</protein>
<evidence type="ECO:0000313" key="1">
    <source>
        <dbReference type="EMBL" id="PWZ74311.1"/>
    </source>
</evidence>
<proteinExistence type="predicted"/>
<comment type="caution">
    <text evidence="1">The sequence shown here is derived from an EMBL/GenBank/DDBJ whole genome shotgun (WGS) entry which is preliminary data.</text>
</comment>